<feature type="domain" description="Treble clef zinc finger" evidence="2">
    <location>
        <begin position="186"/>
        <end position="232"/>
    </location>
</feature>
<feature type="region of interest" description="Disordered" evidence="1">
    <location>
        <begin position="489"/>
        <end position="530"/>
    </location>
</feature>
<evidence type="ECO:0000313" key="3">
    <source>
        <dbReference type="EMBL" id="SES67063.1"/>
    </source>
</evidence>
<dbReference type="PANTHER" id="PTHR37317">
    <property type="entry name" value="BLR8090 PROTEIN"/>
    <property type="match status" value="1"/>
</dbReference>
<dbReference type="Proteomes" id="UP000198507">
    <property type="component" value="Unassembled WGS sequence"/>
</dbReference>
<reference evidence="4" key="1">
    <citation type="submission" date="2016-10" db="EMBL/GenBank/DDBJ databases">
        <authorList>
            <person name="Varghese N."/>
            <person name="Submissions S."/>
        </authorList>
    </citation>
    <scope>NUCLEOTIDE SEQUENCE [LARGE SCALE GENOMIC DNA]</scope>
    <source>
        <strain evidence="4">DSM 44209</strain>
    </source>
</reference>
<feature type="compositionally biased region" description="Low complexity" evidence="1">
    <location>
        <begin position="569"/>
        <end position="579"/>
    </location>
</feature>
<feature type="domain" description="Treble clef zinc finger" evidence="2">
    <location>
        <begin position="32"/>
        <end position="74"/>
    </location>
</feature>
<feature type="domain" description="Treble clef zinc finger" evidence="2">
    <location>
        <begin position="99"/>
        <end position="154"/>
    </location>
</feature>
<organism evidence="3 4">
    <name type="scientific">Geodermatophilus poikilotrophus</name>
    <dbReference type="NCBI Taxonomy" id="1333667"/>
    <lineage>
        <taxon>Bacteria</taxon>
        <taxon>Bacillati</taxon>
        <taxon>Actinomycetota</taxon>
        <taxon>Actinomycetes</taxon>
        <taxon>Geodermatophilales</taxon>
        <taxon>Geodermatophilaceae</taxon>
        <taxon>Geodermatophilus</taxon>
    </lineage>
</organism>
<feature type="compositionally biased region" description="Low complexity" evidence="1">
    <location>
        <begin position="594"/>
        <end position="608"/>
    </location>
</feature>
<protein>
    <submittedName>
        <fullName evidence="3">Probable Zinc-ribbon domain-containing protein</fullName>
    </submittedName>
</protein>
<evidence type="ECO:0000256" key="1">
    <source>
        <dbReference type="SAM" id="MobiDB-lite"/>
    </source>
</evidence>
<feature type="compositionally biased region" description="Low complexity" evidence="1">
    <location>
        <begin position="544"/>
        <end position="558"/>
    </location>
</feature>
<gene>
    <name evidence="3" type="ORF">SAMN04488546_0047</name>
</gene>
<evidence type="ECO:0000313" key="4">
    <source>
        <dbReference type="Proteomes" id="UP000198507"/>
    </source>
</evidence>
<name>A0A1H9YDP1_9ACTN</name>
<dbReference type="InterPro" id="IPR025487">
    <property type="entry name" value="DUF4379"/>
</dbReference>
<dbReference type="AlphaFoldDB" id="A0A1H9YDP1"/>
<keyword evidence="4" id="KW-1185">Reference proteome</keyword>
<dbReference type="Pfam" id="PF14311">
    <property type="entry name" value="DUF4379"/>
    <property type="match status" value="4"/>
</dbReference>
<proteinExistence type="predicted"/>
<accession>A0A1H9YDP1</accession>
<feature type="compositionally biased region" description="Pro residues" evidence="1">
    <location>
        <begin position="502"/>
        <end position="511"/>
    </location>
</feature>
<feature type="region of interest" description="Disordered" evidence="1">
    <location>
        <begin position="544"/>
        <end position="612"/>
    </location>
</feature>
<feature type="domain" description="Treble clef zinc finger" evidence="2">
    <location>
        <begin position="257"/>
        <end position="310"/>
    </location>
</feature>
<dbReference type="EMBL" id="FOIE01000001">
    <property type="protein sequence ID" value="SES67063.1"/>
    <property type="molecule type" value="Genomic_DNA"/>
</dbReference>
<dbReference type="OrthoDB" id="3196679at2"/>
<evidence type="ECO:0000259" key="2">
    <source>
        <dbReference type="Pfam" id="PF14311"/>
    </source>
</evidence>
<feature type="compositionally biased region" description="Low complexity" evidence="1">
    <location>
        <begin position="512"/>
        <end position="524"/>
    </location>
</feature>
<dbReference type="PANTHER" id="PTHR37317:SF1">
    <property type="entry name" value="ZINC-RIBBON DOMAIN-CONTAINING PROTEIN-RELATED"/>
    <property type="match status" value="1"/>
</dbReference>
<sequence length="637" mass="67809">MPGVPGPAPQEILGRTHPALLREAIAVVGRSTDPGSLGTGSNLKVRWRCSSCEHEWVAAVAARVKAGRGCPQCAWLLRARSRAQAPVGRSLQDLHPAVAATFVRNLDREDMTPVDLRPASQQRCVWRCDRCGQEWSATVANRVNGRGCPPCANRRRAAGRRQPRRDGATAASRAPALVAEFLENLTNPGEGLERLRPASVDRCLWRCRTCGHEWQATVVNRVTQSSGCPPCAFERTAAARRVPKEGQSLAELSPEVAAEFQENLAVPGRGPELLASRSNDACRWRCGRGHEWVTTVASRAAGAGCARCQGSGRSLFEYQVAELLEGATGSAVRVDVHVEADGRRWRVDLQVVDVGLLVDLDPLYWHRAASRDERKSHAMRAHDYIRVRPCSLPPVVAPTVAVAEECEDPYVWAAALAPVLTARGLAWQGLTPFKQAAALAAAFDVWRAETSARPVPSAVDAAPALLEEFVGTAPARVCPWIGSARARRTSATGAVRRADTPGSPPWPPAPGWAPAARSAAGCARTRPPAPGPCPAWASRWLTCTRRSPPSSSTATATPPGRPPLSGRRATCAAPGAAAAVSMSTPPHRRGGSAGADVPRAAASAPAGRGQRRHRALLCATSIRRLPPNCWSALTGPA</sequence>